<evidence type="ECO:0000313" key="6">
    <source>
        <dbReference type="Proteomes" id="UP000434957"/>
    </source>
</evidence>
<dbReference type="EMBL" id="QXFT01000119">
    <property type="protein sequence ID" value="KAE9354309.1"/>
    <property type="molecule type" value="Genomic_DNA"/>
</dbReference>
<evidence type="ECO:0000313" key="2">
    <source>
        <dbReference type="EMBL" id="KAE9043547.1"/>
    </source>
</evidence>
<dbReference type="AlphaFoldDB" id="A0A6A3NSX8"/>
<evidence type="ECO:0000256" key="1">
    <source>
        <dbReference type="SAM" id="Phobius"/>
    </source>
</evidence>
<reference evidence="5 7" key="1">
    <citation type="submission" date="2018-09" db="EMBL/GenBank/DDBJ databases">
        <title>Genomic investigation of the strawberry pathogen Phytophthora fragariae indicates pathogenicity is determined by transcriptional variation in three key races.</title>
        <authorList>
            <person name="Adams T.M."/>
            <person name="Armitage A.D."/>
            <person name="Sobczyk M.K."/>
            <person name="Bates H.J."/>
            <person name="Dunwell J.M."/>
            <person name="Nellist C.F."/>
            <person name="Harrison R.J."/>
        </authorList>
    </citation>
    <scope>NUCLEOTIDE SEQUENCE [LARGE SCALE GENOMIC DNA]</scope>
    <source>
        <strain evidence="3 5">SCRP249</strain>
        <strain evidence="2 7">SCRP324</strain>
        <strain evidence="4 6">SCRP333</strain>
    </source>
</reference>
<organism evidence="2 7">
    <name type="scientific">Phytophthora rubi</name>
    <dbReference type="NCBI Taxonomy" id="129364"/>
    <lineage>
        <taxon>Eukaryota</taxon>
        <taxon>Sar</taxon>
        <taxon>Stramenopiles</taxon>
        <taxon>Oomycota</taxon>
        <taxon>Peronosporomycetes</taxon>
        <taxon>Peronosporales</taxon>
        <taxon>Peronosporaceae</taxon>
        <taxon>Phytophthora</taxon>
    </lineage>
</organism>
<dbReference type="Proteomes" id="UP000429607">
    <property type="component" value="Unassembled WGS sequence"/>
</dbReference>
<evidence type="ECO:0000313" key="4">
    <source>
        <dbReference type="EMBL" id="KAE9354309.1"/>
    </source>
</evidence>
<keyword evidence="6" id="KW-1185">Reference proteome</keyword>
<comment type="caution">
    <text evidence="2">The sequence shown here is derived from an EMBL/GenBank/DDBJ whole genome shotgun (WGS) entry which is preliminary data.</text>
</comment>
<dbReference type="EMBL" id="QXFU01000119">
    <property type="protein sequence ID" value="KAE9043547.1"/>
    <property type="molecule type" value="Genomic_DNA"/>
</dbReference>
<keyword evidence="1" id="KW-1133">Transmembrane helix</keyword>
<keyword evidence="1" id="KW-0812">Transmembrane</keyword>
<accession>A0A6A3NSX8</accession>
<keyword evidence="1" id="KW-0472">Membrane</keyword>
<dbReference type="Proteomes" id="UP000435112">
    <property type="component" value="Unassembled WGS sequence"/>
</dbReference>
<name>A0A6A3NSX8_9STRA</name>
<feature type="transmembrane region" description="Helical" evidence="1">
    <location>
        <begin position="7"/>
        <end position="27"/>
    </location>
</feature>
<dbReference type="OrthoDB" id="10414662at2759"/>
<gene>
    <name evidence="3" type="ORF">PR001_g3250</name>
    <name evidence="2" type="ORF">PR002_g3287</name>
    <name evidence="4" type="ORF">PR003_g3433</name>
</gene>
<sequence>MGVHDGVVIAVVELAHLAAELALALSVAELALPLLVAELVFLLLVVAPGLGVVVMLEVALVLASTLDECALDRHDLDLIHQSRCERVLHERSLAVEDLGAIRVVYPHYKDSKEDQSASCL</sequence>
<dbReference type="EMBL" id="QXFV01000119">
    <property type="protein sequence ID" value="KAE9049524.1"/>
    <property type="molecule type" value="Genomic_DNA"/>
</dbReference>
<protein>
    <submittedName>
        <fullName evidence="2">Uncharacterized protein</fullName>
    </submittedName>
</protein>
<dbReference type="Proteomes" id="UP000434957">
    <property type="component" value="Unassembled WGS sequence"/>
</dbReference>
<feature type="transmembrane region" description="Helical" evidence="1">
    <location>
        <begin position="39"/>
        <end position="63"/>
    </location>
</feature>
<proteinExistence type="predicted"/>
<evidence type="ECO:0000313" key="3">
    <source>
        <dbReference type="EMBL" id="KAE9049524.1"/>
    </source>
</evidence>
<evidence type="ECO:0000313" key="5">
    <source>
        <dbReference type="Proteomes" id="UP000429607"/>
    </source>
</evidence>
<evidence type="ECO:0000313" key="7">
    <source>
        <dbReference type="Proteomes" id="UP000435112"/>
    </source>
</evidence>